<proteinExistence type="predicted"/>
<evidence type="ECO:0000313" key="1">
    <source>
        <dbReference type="EMBL" id="NLR79058.1"/>
    </source>
</evidence>
<dbReference type="SUPFAM" id="SSF51391">
    <property type="entry name" value="Thiamin phosphate synthase"/>
    <property type="match status" value="1"/>
</dbReference>
<reference evidence="1 2" key="1">
    <citation type="submission" date="2020-04" db="EMBL/GenBank/DDBJ databases">
        <authorList>
            <person name="Yin C."/>
        </authorList>
    </citation>
    <scope>NUCLEOTIDE SEQUENCE [LARGE SCALE GENOMIC DNA]</scope>
    <source>
        <strain evidence="1 2">Ak56</strain>
    </source>
</reference>
<keyword evidence="2" id="KW-1185">Reference proteome</keyword>
<dbReference type="GO" id="GO:0009228">
    <property type="term" value="P:thiamine biosynthetic process"/>
    <property type="evidence" value="ECO:0007669"/>
    <property type="project" value="UniProtKB-KW"/>
</dbReference>
<organism evidence="1 2">
    <name type="scientific">Chitinophaga eiseniae</name>
    <dbReference type="NCBI Taxonomy" id="634771"/>
    <lineage>
        <taxon>Bacteria</taxon>
        <taxon>Pseudomonadati</taxon>
        <taxon>Bacteroidota</taxon>
        <taxon>Chitinophagia</taxon>
        <taxon>Chitinophagales</taxon>
        <taxon>Chitinophagaceae</taxon>
        <taxon>Chitinophaga</taxon>
    </lineage>
</organism>
<dbReference type="RefSeq" id="WP_168738399.1">
    <property type="nucleotide sequence ID" value="NZ_JABAHZ010000002.1"/>
</dbReference>
<dbReference type="AlphaFoldDB" id="A0A847SMV1"/>
<evidence type="ECO:0000313" key="2">
    <source>
        <dbReference type="Proteomes" id="UP000552864"/>
    </source>
</evidence>
<sequence length="194" mass="21478">MIWVITSPDAVPGEGIIIGELLQAGASRVLIRKPGWTMEQYISLLAHIDPVCYPRIVIRDHALLAGVYGLAGVHWSGIRAAANKNMLVTTRENSIGIHTVSEITSTDIRYNTLLLSPVFDSISKPGYAGRHQAIPVNNRRTVLALGGVDHTNIHLLRQWHFSGAALLGSIWRTPEKAVERYSRIQQLWNKSALM</sequence>
<name>A0A847SMV1_9BACT</name>
<dbReference type="EMBL" id="JABAHZ010000002">
    <property type="protein sequence ID" value="NLR79058.1"/>
    <property type="molecule type" value="Genomic_DNA"/>
</dbReference>
<dbReference type="CDD" id="cd00564">
    <property type="entry name" value="TMP_TenI"/>
    <property type="match status" value="1"/>
</dbReference>
<accession>A0A847SMV1</accession>
<comment type="caution">
    <text evidence="1">The sequence shown here is derived from an EMBL/GenBank/DDBJ whole genome shotgun (WGS) entry which is preliminary data.</text>
</comment>
<dbReference type="Proteomes" id="UP000552864">
    <property type="component" value="Unassembled WGS sequence"/>
</dbReference>
<dbReference type="InterPro" id="IPR036206">
    <property type="entry name" value="ThiamineP_synth_sf"/>
</dbReference>
<dbReference type="Gene3D" id="3.20.20.70">
    <property type="entry name" value="Aldolase class I"/>
    <property type="match status" value="1"/>
</dbReference>
<dbReference type="InterPro" id="IPR022998">
    <property type="entry name" value="ThiamineP_synth_TenI"/>
</dbReference>
<gene>
    <name evidence="1" type="ORF">HGH91_10495</name>
</gene>
<protein>
    <submittedName>
        <fullName evidence="1">Thiamine phosphate synthase</fullName>
    </submittedName>
</protein>
<dbReference type="InterPro" id="IPR013785">
    <property type="entry name" value="Aldolase_TIM"/>
</dbReference>